<dbReference type="Proteomes" id="UP000583699">
    <property type="component" value="Unassembled WGS sequence"/>
</dbReference>
<accession>A0A7W8JEM5</accession>
<evidence type="ECO:0000256" key="4">
    <source>
        <dbReference type="ARBA" id="ARBA00022989"/>
    </source>
</evidence>
<keyword evidence="5 6" id="KW-0472">Membrane</keyword>
<feature type="transmembrane region" description="Helical" evidence="6">
    <location>
        <begin position="30"/>
        <end position="54"/>
    </location>
</feature>
<evidence type="ECO:0000313" key="7">
    <source>
        <dbReference type="EMBL" id="MBB5355626.1"/>
    </source>
</evidence>
<comment type="caution">
    <text evidence="7">The sequence shown here is derived from an EMBL/GenBank/DDBJ whole genome shotgun (WGS) entry which is preliminary data.</text>
</comment>
<dbReference type="PANTHER" id="PTHR30213:SF0">
    <property type="entry name" value="UPF0761 MEMBRANE PROTEIN YIHY"/>
    <property type="match status" value="1"/>
</dbReference>
<organism evidence="7 8">
    <name type="scientific">Anoxybacillus mongoliensis</name>
    <dbReference type="NCBI Taxonomy" id="452565"/>
    <lineage>
        <taxon>Bacteria</taxon>
        <taxon>Bacillati</taxon>
        <taxon>Bacillota</taxon>
        <taxon>Bacilli</taxon>
        <taxon>Bacillales</taxon>
        <taxon>Anoxybacillaceae</taxon>
        <taxon>Anoxybacillus</taxon>
    </lineage>
</organism>
<dbReference type="InterPro" id="IPR017039">
    <property type="entry name" value="Virul_fac_BrkB"/>
</dbReference>
<evidence type="ECO:0000256" key="3">
    <source>
        <dbReference type="ARBA" id="ARBA00022692"/>
    </source>
</evidence>
<dbReference type="PANTHER" id="PTHR30213">
    <property type="entry name" value="INNER MEMBRANE PROTEIN YHJD"/>
    <property type="match status" value="1"/>
</dbReference>
<comment type="subcellular location">
    <subcellularLocation>
        <location evidence="1">Cell membrane</location>
        <topology evidence="1">Multi-pass membrane protein</topology>
    </subcellularLocation>
</comment>
<keyword evidence="8" id="KW-1185">Reference proteome</keyword>
<dbReference type="NCBIfam" id="TIGR00765">
    <property type="entry name" value="yihY_not_rbn"/>
    <property type="match status" value="1"/>
</dbReference>
<protein>
    <submittedName>
        <fullName evidence="7">Membrane protein</fullName>
    </submittedName>
</protein>
<keyword evidence="3 6" id="KW-0812">Transmembrane</keyword>
<gene>
    <name evidence="7" type="ORF">HNR43_001601</name>
</gene>
<evidence type="ECO:0000256" key="2">
    <source>
        <dbReference type="ARBA" id="ARBA00022475"/>
    </source>
</evidence>
<feature type="transmembrane region" description="Helical" evidence="6">
    <location>
        <begin position="90"/>
        <end position="110"/>
    </location>
</feature>
<keyword evidence="4 6" id="KW-1133">Transmembrane helix</keyword>
<feature type="transmembrane region" description="Helical" evidence="6">
    <location>
        <begin position="208"/>
        <end position="229"/>
    </location>
</feature>
<evidence type="ECO:0000313" key="8">
    <source>
        <dbReference type="Proteomes" id="UP000583699"/>
    </source>
</evidence>
<evidence type="ECO:0000256" key="1">
    <source>
        <dbReference type="ARBA" id="ARBA00004651"/>
    </source>
</evidence>
<proteinExistence type="predicted"/>
<dbReference type="EMBL" id="JACHEQ010000007">
    <property type="protein sequence ID" value="MBB5355626.1"/>
    <property type="molecule type" value="Genomic_DNA"/>
</dbReference>
<feature type="transmembrane region" description="Helical" evidence="6">
    <location>
        <begin position="176"/>
        <end position="196"/>
    </location>
</feature>
<name>A0A7W8JEM5_9BACL</name>
<evidence type="ECO:0000256" key="6">
    <source>
        <dbReference type="SAM" id="Phobius"/>
    </source>
</evidence>
<feature type="transmembrane region" description="Helical" evidence="6">
    <location>
        <begin position="131"/>
        <end position="156"/>
    </location>
</feature>
<dbReference type="PIRSF" id="PIRSF035875">
    <property type="entry name" value="RNase_BN"/>
    <property type="match status" value="1"/>
</dbReference>
<evidence type="ECO:0000256" key="5">
    <source>
        <dbReference type="ARBA" id="ARBA00023136"/>
    </source>
</evidence>
<feature type="transmembrane region" description="Helical" evidence="6">
    <location>
        <begin position="241"/>
        <end position="271"/>
    </location>
</feature>
<keyword evidence="2" id="KW-1003">Cell membrane</keyword>
<dbReference type="AlphaFoldDB" id="A0A7W8JEM5"/>
<dbReference type="Pfam" id="PF03631">
    <property type="entry name" value="Virul_fac_BrkB"/>
    <property type="match status" value="1"/>
</dbReference>
<reference evidence="7 8" key="1">
    <citation type="submission" date="2020-08" db="EMBL/GenBank/DDBJ databases">
        <title>Genomic Encyclopedia of Type Strains, Phase IV (KMG-IV): sequencing the most valuable type-strain genomes for metagenomic binning, comparative biology and taxonomic classification.</title>
        <authorList>
            <person name="Goeker M."/>
        </authorList>
    </citation>
    <scope>NUCLEOTIDE SEQUENCE [LARGE SCALE GENOMIC DNA]</scope>
    <source>
        <strain evidence="7 8">DSM 19169</strain>
    </source>
</reference>
<dbReference type="GO" id="GO:0005886">
    <property type="term" value="C:plasma membrane"/>
    <property type="evidence" value="ECO:0007669"/>
    <property type="project" value="UniProtKB-SubCell"/>
</dbReference>
<sequence length="280" mass="32053">MRKMVISFSVVRELMKRFDEDEVFDLSAELAYFFLLSLFPFLLFLLTFLSYLPIPHEDVIAFLSQYAPSETAHLIETNVKQLMESQSGKWLSFSVLATVWAASNGMSAIIRALNRAYDVKETRSFLVSRGISILLTFAMIFVIIVALVFPVFGKMIGTFLFSSFGLSDVFLHVWETLRWFVSFVILFFVFSVLYVFAPSKYVRFRDVWSGSLFATVGWMIVSLAFSYYVNQFGNYSAMYGSLGGIIALMVWFYLSGMMIVLGGELNAIFCCKREGKMRIR</sequence>